<protein>
    <submittedName>
        <fullName evidence="2">Histidine utilization repressor</fullName>
    </submittedName>
</protein>
<comment type="caution">
    <text evidence="2">The sequence shown here is derived from an EMBL/GenBank/DDBJ whole genome shotgun (WGS) entry which is preliminary data.</text>
</comment>
<dbReference type="Proteomes" id="UP000254863">
    <property type="component" value="Unassembled WGS sequence"/>
</dbReference>
<dbReference type="Pfam" id="PF07702">
    <property type="entry name" value="UTRA"/>
    <property type="match status" value="1"/>
</dbReference>
<dbReference type="Gene3D" id="3.40.1410.10">
    <property type="entry name" value="Chorismate lyase-like"/>
    <property type="match status" value="1"/>
</dbReference>
<dbReference type="GO" id="GO:0006355">
    <property type="term" value="P:regulation of DNA-templated transcription"/>
    <property type="evidence" value="ECO:0007669"/>
    <property type="project" value="InterPro"/>
</dbReference>
<proteinExistence type="predicted"/>
<dbReference type="AlphaFoldDB" id="A0A7H4N3I8"/>
<feature type="domain" description="UbiC transcription regulator-associated" evidence="1">
    <location>
        <begin position="7"/>
        <end position="59"/>
    </location>
</feature>
<dbReference type="EMBL" id="UGMS01000001">
    <property type="protein sequence ID" value="STV77196.1"/>
    <property type="molecule type" value="Genomic_DNA"/>
</dbReference>
<reference evidence="2 3" key="1">
    <citation type="submission" date="2018-06" db="EMBL/GenBank/DDBJ databases">
        <authorList>
            <consortium name="Pathogen Informatics"/>
            <person name="Doyle S."/>
        </authorList>
    </citation>
    <scope>NUCLEOTIDE SEQUENCE [LARGE SCALE GENOMIC DNA]</scope>
    <source>
        <strain evidence="2 3">NCTC11685</strain>
    </source>
</reference>
<name>A0A7H4N3I8_9ENTR</name>
<evidence type="ECO:0000313" key="3">
    <source>
        <dbReference type="Proteomes" id="UP000254863"/>
    </source>
</evidence>
<dbReference type="InterPro" id="IPR011663">
    <property type="entry name" value="UTRA"/>
</dbReference>
<evidence type="ECO:0000259" key="1">
    <source>
        <dbReference type="Pfam" id="PF07702"/>
    </source>
</evidence>
<gene>
    <name evidence="2" type="ORF">NCTC11685_01820</name>
</gene>
<dbReference type="GO" id="GO:0003677">
    <property type="term" value="F:DNA binding"/>
    <property type="evidence" value="ECO:0007669"/>
    <property type="project" value="InterPro"/>
</dbReference>
<organism evidence="2 3">
    <name type="scientific">Klebsiella michiganensis</name>
    <dbReference type="NCBI Taxonomy" id="1134687"/>
    <lineage>
        <taxon>Bacteria</taxon>
        <taxon>Pseudomonadati</taxon>
        <taxon>Pseudomonadota</taxon>
        <taxon>Gammaproteobacteria</taxon>
        <taxon>Enterobacterales</taxon>
        <taxon>Enterobacteriaceae</taxon>
        <taxon>Klebsiella/Raoultella group</taxon>
        <taxon>Klebsiella</taxon>
    </lineage>
</organism>
<dbReference type="SUPFAM" id="SSF64288">
    <property type="entry name" value="Chorismate lyase-like"/>
    <property type="match status" value="1"/>
</dbReference>
<accession>A0A7H4N3I8</accession>
<sequence>MRSRYKIEDRCVNASVVPDYLRQDYTATTPHDYLSLIAPLTEGEHIVEAVQATAEGVRAAAYSRARPVSADPPPHLVHHPYRFPRAPDFPRQPLPSAGPFWFLIFLRVGKT</sequence>
<evidence type="ECO:0000313" key="2">
    <source>
        <dbReference type="EMBL" id="STV77196.1"/>
    </source>
</evidence>
<dbReference type="InterPro" id="IPR028978">
    <property type="entry name" value="Chorismate_lyase_/UTRA_dom_sf"/>
</dbReference>